<protein>
    <submittedName>
        <fullName evidence="1">Uncharacterized protein</fullName>
    </submittedName>
</protein>
<sequence>MCSDAHLLDVCSDSVLKNQSILAQSGEQLLIVYPIKNIETVMFKTEPKGSL</sequence>
<name>G9EQJ5_9GAMM</name>
<dbReference type="AlphaFoldDB" id="G9EQJ5"/>
<proteinExistence type="predicted"/>
<evidence type="ECO:0000313" key="1">
    <source>
        <dbReference type="EMBL" id="EHL30441.1"/>
    </source>
</evidence>
<keyword evidence="2" id="KW-1185">Reference proteome</keyword>
<accession>G9EQJ5</accession>
<dbReference type="EMBL" id="JH413830">
    <property type="protein sequence ID" value="EHL30441.1"/>
    <property type="molecule type" value="Genomic_DNA"/>
</dbReference>
<evidence type="ECO:0000313" key="2">
    <source>
        <dbReference type="Proteomes" id="UP000002770"/>
    </source>
</evidence>
<dbReference type="Proteomes" id="UP000002770">
    <property type="component" value="Unassembled WGS sequence"/>
</dbReference>
<reference evidence="1 2" key="1">
    <citation type="journal article" date="2011" name="BMC Genomics">
        <title>Insight into cross-talk between intra-amoebal pathogens.</title>
        <authorList>
            <person name="Gimenez G."/>
            <person name="Bertelli C."/>
            <person name="Moliner C."/>
            <person name="Robert C."/>
            <person name="Raoult D."/>
            <person name="Fournier P.E."/>
            <person name="Greub G."/>
        </authorList>
    </citation>
    <scope>NUCLEOTIDE SEQUENCE [LARGE SCALE GENOMIC DNA]</scope>
    <source>
        <strain evidence="1 2">LLAP12</strain>
    </source>
</reference>
<dbReference type="HOGENOM" id="CLU_3100309_0_0_6"/>
<dbReference type="InParanoid" id="G9EQJ5"/>
<gene>
    <name evidence="1" type="ORF">LDG_7542</name>
</gene>
<organism evidence="1 2">
    <name type="scientific">Legionella drancourtii LLAP12</name>
    <dbReference type="NCBI Taxonomy" id="658187"/>
    <lineage>
        <taxon>Bacteria</taxon>
        <taxon>Pseudomonadati</taxon>
        <taxon>Pseudomonadota</taxon>
        <taxon>Gammaproteobacteria</taxon>
        <taxon>Legionellales</taxon>
        <taxon>Legionellaceae</taxon>
        <taxon>Legionella</taxon>
    </lineage>
</organism>